<dbReference type="InParanoid" id="A0A2V0NWV6"/>
<dbReference type="OrthoDB" id="10652695at2759"/>
<evidence type="ECO:0000313" key="2">
    <source>
        <dbReference type="Proteomes" id="UP000247498"/>
    </source>
</evidence>
<name>A0A2V0NWV6_9CHLO</name>
<reference evidence="1 2" key="1">
    <citation type="journal article" date="2018" name="Sci. Rep.">
        <title>Raphidocelis subcapitata (=Pseudokirchneriella subcapitata) provides an insight into genome evolution and environmental adaptations in the Sphaeropleales.</title>
        <authorList>
            <person name="Suzuki S."/>
            <person name="Yamaguchi H."/>
            <person name="Nakajima N."/>
            <person name="Kawachi M."/>
        </authorList>
    </citation>
    <scope>NUCLEOTIDE SEQUENCE [LARGE SCALE GENOMIC DNA]</scope>
    <source>
        <strain evidence="1 2">NIES-35</strain>
    </source>
</reference>
<dbReference type="Proteomes" id="UP000247498">
    <property type="component" value="Unassembled WGS sequence"/>
</dbReference>
<keyword evidence="2" id="KW-1185">Reference proteome</keyword>
<gene>
    <name evidence="1" type="ORF">Rsub_02172</name>
</gene>
<dbReference type="EMBL" id="BDRX01000009">
    <property type="protein sequence ID" value="GBF89295.1"/>
    <property type="molecule type" value="Genomic_DNA"/>
</dbReference>
<organism evidence="1 2">
    <name type="scientific">Raphidocelis subcapitata</name>
    <dbReference type="NCBI Taxonomy" id="307507"/>
    <lineage>
        <taxon>Eukaryota</taxon>
        <taxon>Viridiplantae</taxon>
        <taxon>Chlorophyta</taxon>
        <taxon>core chlorophytes</taxon>
        <taxon>Chlorophyceae</taxon>
        <taxon>CS clade</taxon>
        <taxon>Sphaeropleales</taxon>
        <taxon>Selenastraceae</taxon>
        <taxon>Raphidocelis</taxon>
    </lineage>
</organism>
<evidence type="ECO:0000313" key="1">
    <source>
        <dbReference type="EMBL" id="GBF89295.1"/>
    </source>
</evidence>
<dbReference type="AlphaFoldDB" id="A0A2V0NWV6"/>
<comment type="caution">
    <text evidence="1">The sequence shown here is derived from an EMBL/GenBank/DDBJ whole genome shotgun (WGS) entry which is preliminary data.</text>
</comment>
<accession>A0A2V0NWV6</accession>
<proteinExistence type="predicted"/>
<sequence>MALLGRVMAEEDAYRIGEAERGALASLVAGSSPPTAEARKLRLVKIPGAEVKFQLHLLAPNAAAGGAAAPAEALDFALRPPFAGGAAAAGAAAVVALWSFELRRKGHFLARVLSPNTAIPAVEHPQGEPNRLRLGFARERPAAEWYALLALCTQGGGGGGGFEDDGGAGAGAAEFEWAGEAVGQAAA</sequence>
<protein>
    <submittedName>
        <fullName evidence="1">Uncharacterized protein</fullName>
    </submittedName>
</protein>